<name>A0A0W1APC2_9BACL</name>
<dbReference type="GO" id="GO:0003723">
    <property type="term" value="F:RNA binding"/>
    <property type="evidence" value="ECO:0007669"/>
    <property type="project" value="UniProtKB-KW"/>
</dbReference>
<dbReference type="AlphaFoldDB" id="A0A0W1APC2"/>
<dbReference type="EMBL" id="LCZJ02000098">
    <property type="protein sequence ID" value="KTD83195.1"/>
    <property type="molecule type" value="Genomic_DNA"/>
</dbReference>
<dbReference type="OrthoDB" id="1864213at2"/>
<gene>
    <name evidence="2" type="ORF">UQ64_03445</name>
</gene>
<reference evidence="2 3" key="1">
    <citation type="journal article" date="2015" name="Int. Biodeterior. Biodegradation">
        <title>Physiological and genetic screening methods for the isolation of methyl tert-butyl ether-degrading bacteria for bioremediation purposes.</title>
        <authorList>
            <person name="Guisado I.M."/>
            <person name="Purswani J."/>
            <person name="Gonzalez Lopez J."/>
            <person name="Pozo C."/>
        </authorList>
    </citation>
    <scope>NUCLEOTIDE SEQUENCE [LARGE SCALE GENOMIC DNA]</scope>
    <source>
        <strain evidence="2 3">SH7</strain>
    </source>
</reference>
<evidence type="ECO:0000313" key="2">
    <source>
        <dbReference type="EMBL" id="KTD83195.1"/>
    </source>
</evidence>
<sequence>MKRIFSVLLIVILVIPALGTTTFAGNALKAKVTESSTYFDGEQRDLNGFNISNNNYFRLRDVAEYFSGTASQFDITWNKANNAIEIITGQAYTPEKKASSNYYSRNRNYSATLSTSKVLVDGQLQSITAYNIDENNYVQLRDLAGKIPFDIEYDVQSDRISLFSKIPDHAYRVKTAVGTESNAVSSYFPRWKSTDTSYLVNNNDGTVSVLEANKEVTIESYNEKFELTGNKSIPFELPIFGGFYSGEKYNYIAFGQENREENDSKEVIRIVRYDKSFNRVDSVSIKGGESYTVSPFDSGSGSMAESGDTLVFHTSRTRYTTEDKLNHQSQLTIIVNTQTMTVTNDLGRFQKNHVSHSFDQYVLFDGATHVLVDHGDAYPRSIVLNKGNGTSYNEVDLFNIPGKIGANTTGVSIGGFEMSSANYIVAMNTIDHSLVKEYTSYEMVGLEKDQRDIVLSVLPKANLSSTSVNHITLAKYVGTNQIASIPKLVKITDDKLMVLWQEFDKENHLGDLKYVLINGEGAASGGIQTIKNFALSESSPIISGDKIVWYTNNKGSRLFYSIPLS</sequence>
<evidence type="ECO:0000256" key="1">
    <source>
        <dbReference type="PROSITE-ProRule" id="PRU00182"/>
    </source>
</evidence>
<evidence type="ECO:0008006" key="4">
    <source>
        <dbReference type="Google" id="ProtNLM"/>
    </source>
</evidence>
<evidence type="ECO:0000313" key="3">
    <source>
        <dbReference type="Proteomes" id="UP000054709"/>
    </source>
</evidence>
<comment type="caution">
    <text evidence="2">The sequence shown here is derived from an EMBL/GenBank/DDBJ whole genome shotgun (WGS) entry which is preliminary data.</text>
</comment>
<protein>
    <recommendedName>
        <fullName evidence="4">Copper amine oxidase-like N-terminal domain-containing protein</fullName>
    </recommendedName>
</protein>
<dbReference type="PROSITE" id="PS50889">
    <property type="entry name" value="S4"/>
    <property type="match status" value="1"/>
</dbReference>
<dbReference type="Proteomes" id="UP000054709">
    <property type="component" value="Unassembled WGS sequence"/>
</dbReference>
<proteinExistence type="predicted"/>
<keyword evidence="3" id="KW-1185">Reference proteome</keyword>
<dbReference type="RefSeq" id="WP_060626988.1">
    <property type="nucleotide sequence ID" value="NZ_LCZJ02000098.1"/>
</dbReference>
<keyword evidence="1" id="KW-0694">RNA-binding</keyword>
<accession>A0A0W1APC2</accession>
<organism evidence="2 3">
    <name type="scientific">Paenibacillus etheri</name>
    <dbReference type="NCBI Taxonomy" id="1306852"/>
    <lineage>
        <taxon>Bacteria</taxon>
        <taxon>Bacillati</taxon>
        <taxon>Bacillota</taxon>
        <taxon>Bacilli</taxon>
        <taxon>Bacillales</taxon>
        <taxon>Paenibacillaceae</taxon>
        <taxon>Paenibacillus</taxon>
    </lineage>
</organism>